<dbReference type="GO" id="GO:0006749">
    <property type="term" value="P:glutathione metabolic process"/>
    <property type="evidence" value="ECO:0007669"/>
    <property type="project" value="TreeGrafter"/>
</dbReference>
<evidence type="ECO:0000256" key="6">
    <source>
        <dbReference type="ARBA" id="ARBA00047960"/>
    </source>
</evidence>
<evidence type="ECO:0000256" key="4">
    <source>
        <dbReference type="ARBA" id="ARBA00022679"/>
    </source>
</evidence>
<dbReference type="Gene3D" id="3.40.30.10">
    <property type="entry name" value="Glutaredoxin"/>
    <property type="match status" value="1"/>
</dbReference>
<protein>
    <recommendedName>
        <fullName evidence="3">glutathione transferase</fullName>
        <ecNumber evidence="3">2.5.1.18</ecNumber>
    </recommendedName>
    <alternativeName>
        <fullName evidence="5">GST class-theta</fullName>
    </alternativeName>
</protein>
<dbReference type="PANTHER" id="PTHR43969:SF9">
    <property type="entry name" value="GLUTATHIONE S TRANSFERASE D10, ISOFORM A-RELATED"/>
    <property type="match status" value="1"/>
</dbReference>
<proteinExistence type="inferred from homology"/>
<evidence type="ECO:0000313" key="7">
    <source>
        <dbReference type="EnsemblMetazoa" id="AAEL001071-PA"/>
    </source>
</evidence>
<dbReference type="SFLD" id="SFLDS00019">
    <property type="entry name" value="Glutathione_Transferase_(cytos"/>
    <property type="match status" value="1"/>
</dbReference>
<dbReference type="PANTHER" id="PTHR43969">
    <property type="entry name" value="GLUTATHIONE S TRANSFERASE D10, ISOFORM A-RELATED"/>
    <property type="match status" value="1"/>
</dbReference>
<dbReference type="InParanoid" id="A0A1S4EXP8"/>
<dbReference type="InterPro" id="IPR004045">
    <property type="entry name" value="Glutathione_S-Trfase_N"/>
</dbReference>
<dbReference type="InterPro" id="IPR040079">
    <property type="entry name" value="Glutathione_S-Trfase"/>
</dbReference>
<dbReference type="OrthoDB" id="2309723at2759"/>
<dbReference type="SFLD" id="SFLDG01153">
    <property type="entry name" value="Main.4:_Theta-like"/>
    <property type="match status" value="1"/>
</dbReference>
<evidence type="ECO:0000256" key="2">
    <source>
        <dbReference type="ARBA" id="ARBA00011738"/>
    </source>
</evidence>
<dbReference type="EnsemblMetazoa" id="AAEL001071-RA">
    <property type="protein sequence ID" value="AAEL001071-PA"/>
    <property type="gene ID" value="AAEL001071"/>
</dbReference>
<dbReference type="EC" id="2.5.1.18" evidence="3"/>
<comment type="catalytic activity">
    <reaction evidence="6">
        <text>RX + glutathione = an S-substituted glutathione + a halide anion + H(+)</text>
        <dbReference type="Rhea" id="RHEA:16437"/>
        <dbReference type="ChEBI" id="CHEBI:15378"/>
        <dbReference type="ChEBI" id="CHEBI:16042"/>
        <dbReference type="ChEBI" id="CHEBI:17792"/>
        <dbReference type="ChEBI" id="CHEBI:57925"/>
        <dbReference type="ChEBI" id="CHEBI:90779"/>
        <dbReference type="EC" id="2.5.1.18"/>
    </reaction>
</comment>
<organism evidence="7 8">
    <name type="scientific">Aedes aegypti</name>
    <name type="common">Yellowfever mosquito</name>
    <name type="synonym">Culex aegypti</name>
    <dbReference type="NCBI Taxonomy" id="7159"/>
    <lineage>
        <taxon>Eukaryota</taxon>
        <taxon>Metazoa</taxon>
        <taxon>Ecdysozoa</taxon>
        <taxon>Arthropoda</taxon>
        <taxon>Hexapoda</taxon>
        <taxon>Insecta</taxon>
        <taxon>Pterygota</taxon>
        <taxon>Neoptera</taxon>
        <taxon>Endopterygota</taxon>
        <taxon>Diptera</taxon>
        <taxon>Nematocera</taxon>
        <taxon>Culicoidea</taxon>
        <taxon>Culicidae</taxon>
        <taxon>Culicinae</taxon>
        <taxon>Aedini</taxon>
        <taxon>Aedes</taxon>
        <taxon>Stegomyia</taxon>
    </lineage>
</organism>
<accession>A0A1S4EXP8</accession>
<dbReference type="Pfam" id="PF02798">
    <property type="entry name" value="GST_N"/>
    <property type="match status" value="1"/>
</dbReference>
<dbReference type="FunFam" id="1.20.1050.10:FF:000007">
    <property type="entry name" value="Glutathione S-transferase 1-1"/>
    <property type="match status" value="1"/>
</dbReference>
<dbReference type="PROSITE" id="PS50404">
    <property type="entry name" value="GST_NTER"/>
    <property type="match status" value="1"/>
</dbReference>
<evidence type="ECO:0000256" key="3">
    <source>
        <dbReference type="ARBA" id="ARBA00012452"/>
    </source>
</evidence>
<name>A0A1S4EXP8_AEDAE</name>
<comment type="similarity">
    <text evidence="1">Belongs to the GST superfamily. Theta family.</text>
</comment>
<dbReference type="InterPro" id="IPR036249">
    <property type="entry name" value="Thioredoxin-like_sf"/>
</dbReference>
<dbReference type="PROSITE" id="PS50405">
    <property type="entry name" value="GST_CTER"/>
    <property type="match status" value="1"/>
</dbReference>
<dbReference type="SFLD" id="SFLDG00358">
    <property type="entry name" value="Main_(cytGST)"/>
    <property type="match status" value="1"/>
</dbReference>
<reference evidence="7 8" key="1">
    <citation type="submission" date="2017-06" db="EMBL/GenBank/DDBJ databases">
        <title>Aedes aegypti genome working group (AGWG) sequencing and assembly.</title>
        <authorList>
            <consortium name="Aedes aegypti Genome Working Group (AGWG)"/>
            <person name="Matthews B.J."/>
        </authorList>
    </citation>
    <scope>NUCLEOTIDE SEQUENCE [LARGE SCALE GENOMIC DNA]</scope>
    <source>
        <strain evidence="7 8">LVP_AGWG</strain>
    </source>
</reference>
<keyword evidence="4" id="KW-0808">Transferase</keyword>
<dbReference type="InterPro" id="IPR036282">
    <property type="entry name" value="Glutathione-S-Trfase_C_sf"/>
</dbReference>
<dbReference type="FunFam" id="3.40.30.10:FF:000034">
    <property type="entry name" value="glutathione S-transferase 1"/>
    <property type="match status" value="1"/>
</dbReference>
<dbReference type="GO" id="GO:0004364">
    <property type="term" value="F:glutathione transferase activity"/>
    <property type="evidence" value="ECO:0007669"/>
    <property type="project" value="UniProtKB-EC"/>
</dbReference>
<dbReference type="VEuPathDB" id="VectorBase:AAEL001071"/>
<dbReference type="SUPFAM" id="SSF52833">
    <property type="entry name" value="Thioredoxin-like"/>
    <property type="match status" value="1"/>
</dbReference>
<dbReference type="CDD" id="cd03177">
    <property type="entry name" value="GST_C_Delta_Epsilon"/>
    <property type="match status" value="1"/>
</dbReference>
<dbReference type="InterPro" id="IPR010987">
    <property type="entry name" value="Glutathione-S-Trfase_C-like"/>
</dbReference>
<comment type="subunit">
    <text evidence="2">Homodimer.</text>
</comment>
<evidence type="ECO:0000313" key="8">
    <source>
        <dbReference type="Proteomes" id="UP000008820"/>
    </source>
</evidence>
<reference evidence="7" key="2">
    <citation type="submission" date="2020-05" db="UniProtKB">
        <authorList>
            <consortium name="EnsemblMetazoa"/>
        </authorList>
    </citation>
    <scope>IDENTIFICATION</scope>
    <source>
        <strain evidence="7">LVP_AGWG</strain>
    </source>
</reference>
<evidence type="ECO:0000256" key="5">
    <source>
        <dbReference type="ARBA" id="ARBA00041523"/>
    </source>
</evidence>
<dbReference type="Gene3D" id="1.20.1050.10">
    <property type="match status" value="1"/>
</dbReference>
<sequence length="208" mass="23771">MELYYSHASAPCRAVQMTALALGVQLNLKEIHLMNGKDNQRPDYGRITPQHSIPTLKDKDLILWESRAIQMYLVQQYGKDDSLYPKDPSKQAKVNERLFFDACILYHRFAEYYHEQVYGGLEGDDKKLAALEDAVKMLDLFLEGQPYVTGEAMTIVDLSMLATVATMNCLGFELKPYHNVFEWYKHMKDVAPGSKFNEAGAKEFAAFK</sequence>
<keyword evidence="8" id="KW-1185">Reference proteome</keyword>
<dbReference type="AlphaFoldDB" id="A0A1S4EXP8"/>
<dbReference type="Proteomes" id="UP000008820">
    <property type="component" value="Chromosome 1"/>
</dbReference>
<gene>
    <name evidence="7" type="primary">5568353</name>
</gene>
<evidence type="ECO:0000256" key="1">
    <source>
        <dbReference type="ARBA" id="ARBA00009899"/>
    </source>
</evidence>
<dbReference type="SUPFAM" id="SSF47616">
    <property type="entry name" value="GST C-terminal domain-like"/>
    <property type="match status" value="1"/>
</dbReference>